<dbReference type="OrthoDB" id="9765164at2"/>
<evidence type="ECO:0000259" key="5">
    <source>
        <dbReference type="PROSITE" id="PS50045"/>
    </source>
</evidence>
<name>A0A1M6URN3_9CLOT</name>
<evidence type="ECO:0000313" key="8">
    <source>
        <dbReference type="EMBL" id="SHK71804.1"/>
    </source>
</evidence>
<reference evidence="8 9" key="1">
    <citation type="submission" date="2016-11" db="EMBL/GenBank/DDBJ databases">
        <authorList>
            <person name="Jaros S."/>
            <person name="Januszkiewicz K."/>
            <person name="Wedrychowicz H."/>
        </authorList>
    </citation>
    <scope>NUCLEOTIDE SEQUENCE [LARGE SCALE GENOMIC DNA]</scope>
    <source>
        <strain evidence="8 9">DSM 21758</strain>
    </source>
</reference>
<keyword evidence="3" id="KW-0067">ATP-binding</keyword>
<dbReference type="InterPro" id="IPR003593">
    <property type="entry name" value="AAA+_ATPase"/>
</dbReference>
<sequence>MTNKEKVYEQLILLSKKVELDDTNQGVTAIEISEILKLQRNVISHYLNELAREGLAYKTNTRPVYFLDINIKKKKDGQEVKSSNDPFTKLIGYNGSLKEQVEQCKAAAVYPITGLPITLTGNSGVGKSFIANLIYEYAVEKGCIEKDAPFVTFNCADYANNPELLSANLFGYKKGAFTGAEKDTIGIIEEANGGYLFLDEVHRLSPEGQEKLFLFLDKGEFRRIGETGSWRKSKVRFIFATTEDLDKVLLDTFRRRIPIFVEIPSLEKRRINERVHMVHSFYLNEAKKIDKDLVISKNVINTLLSIKGNGNIGLLKNIIIASCANAYRNQLNNEVLEIDINDFPNKIKGSFQIKQNFYSENMTISKNHIIEEFPKLISTDENSIIKEEFKNITKLIQQFNTATIDNDKFKKLSTASMNKVLNDLSFNKTYIETDIVTYQLVFKIVENALSYIQQNYGIKYYGNTSKLLTYSVIMLKNISITETIRNFDFKYYEKILKKKLSKSYVIAKKMDSLIQNSLDYNCGELLIGYLTIFVNSFLLNIKTNCNAFIVAHGFSTASSIASVANTCYEEFIFEAFDMPLDVTTATVVKSIKQYLANLNTDKGTILLVDMGSLNEIYTELKNVITGDVGIINNISTQMALDVANRILNDEPVEEIVKKCAENNKTEYRYYEDPKKKSAIIVTCISGLGTAEKLREIMTKCVGDAEIEVIAHDYNSLVNDIQNNMLLKSHDVKLIITTTPLVANGIPVIELQNIINENGEEAIAEALQGVVKRKRLEDIKDDIIKFFSLQNILNQLTILNPNKIIDEVSKIISNFEYALNIKFESNLKLALTIHTSILIERLVLRDAVTSHPNEENFIKCHSDFIELSKEIFSEILKEYRVEIPIAEIVIIYEIISSRVKIK</sequence>
<protein>
    <submittedName>
        <fullName evidence="8">Transcriptional regulator containing an AAA-type ATPase domain and a DNA-binding domain</fullName>
    </submittedName>
</protein>
<dbReference type="PROSITE" id="PS51096">
    <property type="entry name" value="PTS_EIIA_TYPE_4"/>
    <property type="match status" value="1"/>
</dbReference>
<dbReference type="Pfam" id="PF00158">
    <property type="entry name" value="Sigma54_activat"/>
    <property type="match status" value="1"/>
</dbReference>
<feature type="domain" description="PRD" evidence="7">
    <location>
        <begin position="436"/>
        <end position="544"/>
    </location>
</feature>
<dbReference type="AlphaFoldDB" id="A0A1M6URN3"/>
<feature type="domain" description="Sigma-54 factor interaction" evidence="5">
    <location>
        <begin position="90"/>
        <end position="324"/>
    </location>
</feature>
<dbReference type="GO" id="GO:0006355">
    <property type="term" value="P:regulation of DNA-templated transcription"/>
    <property type="evidence" value="ECO:0007669"/>
    <property type="project" value="InterPro"/>
</dbReference>
<dbReference type="InterPro" id="IPR036390">
    <property type="entry name" value="WH_DNA-bd_sf"/>
</dbReference>
<gene>
    <name evidence="8" type="ORF">SAMN02745163_04340</name>
</gene>
<dbReference type="Gene3D" id="3.40.50.2300">
    <property type="match status" value="1"/>
</dbReference>
<evidence type="ECO:0000256" key="3">
    <source>
        <dbReference type="ARBA" id="ARBA00022840"/>
    </source>
</evidence>
<dbReference type="SUPFAM" id="SSF52540">
    <property type="entry name" value="P-loop containing nucleoside triphosphate hydrolases"/>
    <property type="match status" value="1"/>
</dbReference>
<feature type="domain" description="PRD" evidence="7">
    <location>
        <begin position="798"/>
        <end position="901"/>
    </location>
</feature>
<keyword evidence="9" id="KW-1185">Reference proteome</keyword>
<evidence type="ECO:0000259" key="7">
    <source>
        <dbReference type="PROSITE" id="PS51372"/>
    </source>
</evidence>
<dbReference type="InterPro" id="IPR004701">
    <property type="entry name" value="PTS_EIIA_man-typ"/>
</dbReference>
<dbReference type="RefSeq" id="WP_072993368.1">
    <property type="nucleotide sequence ID" value="NZ_FQZB01000024.1"/>
</dbReference>
<dbReference type="GO" id="GO:0003677">
    <property type="term" value="F:DNA binding"/>
    <property type="evidence" value="ECO:0007669"/>
    <property type="project" value="UniProtKB-KW"/>
</dbReference>
<dbReference type="CDD" id="cd00009">
    <property type="entry name" value="AAA"/>
    <property type="match status" value="1"/>
</dbReference>
<dbReference type="Gene3D" id="3.40.50.510">
    <property type="entry name" value="Phosphotransferase system, mannose-type IIA component"/>
    <property type="match status" value="1"/>
</dbReference>
<dbReference type="EMBL" id="FQZB01000024">
    <property type="protein sequence ID" value="SHK71804.1"/>
    <property type="molecule type" value="Genomic_DNA"/>
</dbReference>
<dbReference type="SUPFAM" id="SSF53062">
    <property type="entry name" value="PTS system fructose IIA component-like"/>
    <property type="match status" value="1"/>
</dbReference>
<organism evidence="8 9">
    <name type="scientific">Clostridium cavendishii DSM 21758</name>
    <dbReference type="NCBI Taxonomy" id="1121302"/>
    <lineage>
        <taxon>Bacteria</taxon>
        <taxon>Bacillati</taxon>
        <taxon>Bacillota</taxon>
        <taxon>Clostridia</taxon>
        <taxon>Eubacteriales</taxon>
        <taxon>Clostridiaceae</taxon>
        <taxon>Clostridium</taxon>
    </lineage>
</organism>
<dbReference type="InterPro" id="IPR036634">
    <property type="entry name" value="PRD_sf"/>
</dbReference>
<dbReference type="Gene3D" id="1.10.1790.10">
    <property type="entry name" value="PRD domain"/>
    <property type="match status" value="2"/>
</dbReference>
<keyword evidence="2" id="KW-0547">Nucleotide-binding</keyword>
<feature type="domain" description="PTS EIIA type-4" evidence="6">
    <location>
        <begin position="544"/>
        <end position="667"/>
    </location>
</feature>
<dbReference type="PANTHER" id="PTHR32071">
    <property type="entry name" value="TRANSCRIPTIONAL REGULATORY PROTEIN"/>
    <property type="match status" value="1"/>
</dbReference>
<dbReference type="InterPro" id="IPR002078">
    <property type="entry name" value="Sigma_54_int"/>
</dbReference>
<keyword evidence="4 8" id="KW-0238">DNA-binding</keyword>
<dbReference type="InterPro" id="IPR011608">
    <property type="entry name" value="PRD"/>
</dbReference>
<evidence type="ECO:0000256" key="4">
    <source>
        <dbReference type="ARBA" id="ARBA00023125"/>
    </source>
</evidence>
<accession>A0A1M6URN3</accession>
<dbReference type="InterPro" id="IPR036662">
    <property type="entry name" value="PTS_EIIA_man-typ_sf"/>
</dbReference>
<dbReference type="GO" id="GO:0009401">
    <property type="term" value="P:phosphoenolpyruvate-dependent sugar phosphotransferase system"/>
    <property type="evidence" value="ECO:0007669"/>
    <property type="project" value="InterPro"/>
</dbReference>
<dbReference type="STRING" id="1121302.SAMN02745163_04340"/>
<keyword evidence="1" id="KW-0808">Transferase</keyword>
<dbReference type="PROSITE" id="PS51372">
    <property type="entry name" value="PRD_2"/>
    <property type="match status" value="2"/>
</dbReference>
<dbReference type="PROSITE" id="PS50045">
    <property type="entry name" value="SIGMA54_INTERACT_4"/>
    <property type="match status" value="1"/>
</dbReference>
<evidence type="ECO:0000259" key="6">
    <source>
        <dbReference type="PROSITE" id="PS51096"/>
    </source>
</evidence>
<evidence type="ECO:0000256" key="2">
    <source>
        <dbReference type="ARBA" id="ARBA00022741"/>
    </source>
</evidence>
<dbReference type="SUPFAM" id="SSF46785">
    <property type="entry name" value="Winged helix' DNA-binding domain"/>
    <property type="match status" value="1"/>
</dbReference>
<dbReference type="InterPro" id="IPR036095">
    <property type="entry name" value="PTS_EIIB-like_sf"/>
</dbReference>
<dbReference type="SMART" id="SM00382">
    <property type="entry name" value="AAA"/>
    <property type="match status" value="1"/>
</dbReference>
<dbReference type="Proteomes" id="UP000184310">
    <property type="component" value="Unassembled WGS sequence"/>
</dbReference>
<evidence type="ECO:0000256" key="1">
    <source>
        <dbReference type="ARBA" id="ARBA00022679"/>
    </source>
</evidence>
<dbReference type="Pfam" id="PF00874">
    <property type="entry name" value="PRD"/>
    <property type="match status" value="1"/>
</dbReference>
<dbReference type="SUPFAM" id="SSF52794">
    <property type="entry name" value="PTS system IIB component-like"/>
    <property type="match status" value="1"/>
</dbReference>
<dbReference type="GO" id="GO:0008982">
    <property type="term" value="F:protein-N(PI)-phosphohistidine-sugar phosphotransferase activity"/>
    <property type="evidence" value="ECO:0007669"/>
    <property type="project" value="InterPro"/>
</dbReference>
<dbReference type="InterPro" id="IPR027417">
    <property type="entry name" value="P-loop_NTPase"/>
</dbReference>
<dbReference type="GO" id="GO:0016020">
    <property type="term" value="C:membrane"/>
    <property type="evidence" value="ECO:0007669"/>
    <property type="project" value="InterPro"/>
</dbReference>
<dbReference type="SUPFAM" id="SSF63520">
    <property type="entry name" value="PTS-regulatory domain, PRD"/>
    <property type="match status" value="1"/>
</dbReference>
<dbReference type="Gene3D" id="3.40.50.300">
    <property type="entry name" value="P-loop containing nucleotide triphosphate hydrolases"/>
    <property type="match status" value="1"/>
</dbReference>
<evidence type="ECO:0000313" key="9">
    <source>
        <dbReference type="Proteomes" id="UP000184310"/>
    </source>
</evidence>
<dbReference type="PANTHER" id="PTHR32071:SF38">
    <property type="entry name" value="PSP OPERON TRANSCRIPTIONAL ACTIVATOR"/>
    <property type="match status" value="1"/>
</dbReference>
<proteinExistence type="predicted"/>
<dbReference type="GO" id="GO:0005524">
    <property type="term" value="F:ATP binding"/>
    <property type="evidence" value="ECO:0007669"/>
    <property type="project" value="UniProtKB-KW"/>
</dbReference>